<organism evidence="2 3">
    <name type="scientific">Gordonia asplenii</name>
    <dbReference type="NCBI Taxonomy" id="2725283"/>
    <lineage>
        <taxon>Bacteria</taxon>
        <taxon>Bacillati</taxon>
        <taxon>Actinomycetota</taxon>
        <taxon>Actinomycetes</taxon>
        <taxon>Mycobacteriales</taxon>
        <taxon>Gordoniaceae</taxon>
        <taxon>Gordonia</taxon>
    </lineage>
</organism>
<dbReference type="EMBL" id="JABBNB010000005">
    <property type="protein sequence ID" value="NMO00856.1"/>
    <property type="molecule type" value="Genomic_DNA"/>
</dbReference>
<evidence type="ECO:0000256" key="1">
    <source>
        <dbReference type="SAM" id="MobiDB-lite"/>
    </source>
</evidence>
<sequence length="142" mass="15585">MSGNGAGYKAVAWAWSVDTETPAQKLVLVNLAGRVDQSYSCFPSVRLIMAETGLSRSRVWGVIAELESMDLVMVASRTRPNGSHRSNRYYLNHPDALHVQGIVDDDMDPSQQEELERASLRAVKRQSGVQPLDPSGVLSLDT</sequence>
<name>A0A848KQ94_9ACTN</name>
<proteinExistence type="predicted"/>
<dbReference type="RefSeq" id="WP_170193361.1">
    <property type="nucleotide sequence ID" value="NZ_JABBNB010000005.1"/>
</dbReference>
<feature type="region of interest" description="Disordered" evidence="1">
    <location>
        <begin position="121"/>
        <end position="142"/>
    </location>
</feature>
<evidence type="ECO:0000313" key="2">
    <source>
        <dbReference type="EMBL" id="NMO00856.1"/>
    </source>
</evidence>
<accession>A0A848KQ94</accession>
<dbReference type="AlphaFoldDB" id="A0A848KQ94"/>
<evidence type="ECO:0000313" key="3">
    <source>
        <dbReference type="Proteomes" id="UP000550729"/>
    </source>
</evidence>
<dbReference type="Proteomes" id="UP000550729">
    <property type="component" value="Unassembled WGS sequence"/>
</dbReference>
<protein>
    <submittedName>
        <fullName evidence="2">Helix-turn-helix domain-containing protein</fullName>
    </submittedName>
</protein>
<dbReference type="Pfam" id="PF13730">
    <property type="entry name" value="HTH_36"/>
    <property type="match status" value="1"/>
</dbReference>
<keyword evidence="3" id="KW-1185">Reference proteome</keyword>
<comment type="caution">
    <text evidence="2">The sequence shown here is derived from an EMBL/GenBank/DDBJ whole genome shotgun (WGS) entry which is preliminary data.</text>
</comment>
<reference evidence="2 3" key="1">
    <citation type="submission" date="2020-04" db="EMBL/GenBank/DDBJ databases">
        <title>Gordonia sp. nov. TBRC 11910.</title>
        <authorList>
            <person name="Suriyachadkun C."/>
        </authorList>
    </citation>
    <scope>NUCLEOTIDE SEQUENCE [LARGE SCALE GENOMIC DNA]</scope>
    <source>
        <strain evidence="2 3">TBRC 11910</strain>
    </source>
</reference>
<gene>
    <name evidence="2" type="ORF">HH308_06465</name>
</gene>